<reference evidence="2" key="1">
    <citation type="journal article" date="2023" name="Front. Plant Sci.">
        <title>Chromosomal-level genome assembly of Melastoma candidum provides insights into trichome evolution.</title>
        <authorList>
            <person name="Zhong Y."/>
            <person name="Wu W."/>
            <person name="Sun C."/>
            <person name="Zou P."/>
            <person name="Liu Y."/>
            <person name="Dai S."/>
            <person name="Zhou R."/>
        </authorList>
    </citation>
    <scope>NUCLEOTIDE SEQUENCE [LARGE SCALE GENOMIC DNA]</scope>
</reference>
<proteinExistence type="predicted"/>
<comment type="caution">
    <text evidence="1">The sequence shown here is derived from an EMBL/GenBank/DDBJ whole genome shotgun (WGS) entry which is preliminary data.</text>
</comment>
<sequence>MTTVVPTSEEDPFLSVVRFTSELSWADAGPEVAEPQAERLCVEAQECMVRGRWLDLVSLMLTSADLIFSKVANKDLECIFTVICNVVSQSQDPDEVLEMAKLISGKIVQHPVDKPSLRLKILFNLYNLLTVPYGRFLVYIEALGLASNGKVTEQVVSSFKKTDTFLKEWNIGIEYQRVLFLTISNVLREAKSPAKESLHFLAKYLGTFSVEDGHVLEEAKEEAVRAIVEFVKAPDMFQCDLLEMPAVAQLENDTKHNLAYQLLKIFLTQRLDEYLDCHASNAENLKIYGLVHEDCVSKMRLMSLLDLGSVESGQISYGLIRDTLQVNDDEVETWIVKAISAKLMDCKMDEMNEVVIVSRCTTRVFGKASMGSTSFEISLLEVNRGECHQHHSCQQDNRGSAPGNCESMKSVWFD</sequence>
<evidence type="ECO:0000313" key="2">
    <source>
        <dbReference type="Proteomes" id="UP001057402"/>
    </source>
</evidence>
<dbReference type="Proteomes" id="UP001057402">
    <property type="component" value="Chromosome 10"/>
</dbReference>
<evidence type="ECO:0000313" key="1">
    <source>
        <dbReference type="EMBL" id="KAI4321329.1"/>
    </source>
</evidence>
<dbReference type="EMBL" id="CM042889">
    <property type="protein sequence ID" value="KAI4321329.1"/>
    <property type="molecule type" value="Genomic_DNA"/>
</dbReference>
<organism evidence="1 2">
    <name type="scientific">Melastoma candidum</name>
    <dbReference type="NCBI Taxonomy" id="119954"/>
    <lineage>
        <taxon>Eukaryota</taxon>
        <taxon>Viridiplantae</taxon>
        <taxon>Streptophyta</taxon>
        <taxon>Embryophyta</taxon>
        <taxon>Tracheophyta</taxon>
        <taxon>Spermatophyta</taxon>
        <taxon>Magnoliopsida</taxon>
        <taxon>eudicotyledons</taxon>
        <taxon>Gunneridae</taxon>
        <taxon>Pentapetalae</taxon>
        <taxon>rosids</taxon>
        <taxon>malvids</taxon>
        <taxon>Myrtales</taxon>
        <taxon>Melastomataceae</taxon>
        <taxon>Melastomatoideae</taxon>
        <taxon>Melastomateae</taxon>
        <taxon>Melastoma</taxon>
    </lineage>
</organism>
<keyword evidence="2" id="KW-1185">Reference proteome</keyword>
<gene>
    <name evidence="1" type="ORF">MLD38_034726</name>
</gene>
<name>A0ACB9MAF9_9MYRT</name>
<protein>
    <submittedName>
        <fullName evidence="1">Uncharacterized protein</fullName>
    </submittedName>
</protein>
<accession>A0ACB9MAF9</accession>